<dbReference type="InterPro" id="IPR023210">
    <property type="entry name" value="NADP_OxRdtase_dom"/>
</dbReference>
<dbReference type="STRING" id="365046.Rta_07560"/>
<gene>
    <name evidence="2" type="ordered locus">Rta_07560</name>
</gene>
<dbReference type="HOGENOM" id="CLU_023205_4_0_4"/>
<dbReference type="Pfam" id="PF00248">
    <property type="entry name" value="Aldo_ket_red"/>
    <property type="match status" value="1"/>
</dbReference>
<evidence type="ECO:0000313" key="3">
    <source>
        <dbReference type="Proteomes" id="UP000008385"/>
    </source>
</evidence>
<dbReference type="InterPro" id="IPR036812">
    <property type="entry name" value="NAD(P)_OxRdtase_dom_sf"/>
</dbReference>
<sequence>MTVERYTLAPGYEIPRLLRGGWQLAGDHGEVDRRRAIADMAQFVAAGVDVFDCADIYTGVEEIIGEFRAGEPRLRVHTKFVPDLAILSQVDEAYVRRINERSRQRLRAPALDLVQFHWWDYEVPGMLRVAGWLARLQREGLIRHLGGTNFDTGHTRQLLDAGVPLVSMQVQYSLLDRRPAGTLSDLCARTPLRLLCYGTLAGGFLTDHWLGAPEPQAPSNRSLVKYKLVIDDFGGWTKFQELLRLLRGIADRHGVDIAAVATRWVLERPHVAAAIVGARYAAHLPQHLKVFDFALSDADHAAIDRLLAQCPGPQGDTYTLERDRQGRHGRIMKYNLNQGENR</sequence>
<dbReference type="CDD" id="cd19101">
    <property type="entry name" value="AKR_unchar"/>
    <property type="match status" value="1"/>
</dbReference>
<dbReference type="KEGG" id="rta:Rta_07560"/>
<name>F5XXN4_RAMTT</name>
<feature type="domain" description="NADP-dependent oxidoreductase" evidence="1">
    <location>
        <begin position="17"/>
        <end position="307"/>
    </location>
</feature>
<keyword evidence="3" id="KW-1185">Reference proteome</keyword>
<reference evidence="2 3" key="2">
    <citation type="journal article" date="2011" name="PLoS ONE">
        <title>The Cyst-Dividing Bacterium Ramlibacter tataouinensis TTB310 Genome Reveals a Well-Stocked Toolbox for Adaptation to a Desert Environment.</title>
        <authorList>
            <person name="De Luca G."/>
            <person name="Barakat M."/>
            <person name="Ortet P."/>
            <person name="Fochesato S."/>
            <person name="Jourlin-Castelli C."/>
            <person name="Ansaldi M."/>
            <person name="Py B."/>
            <person name="Fichant G."/>
            <person name="Coutinho P.M."/>
            <person name="Voulhoux R."/>
            <person name="Bastien O."/>
            <person name="Marechal E."/>
            <person name="Henrissat B."/>
            <person name="Quentin Y."/>
            <person name="Noirot P."/>
            <person name="Filloux A."/>
            <person name="Mejean V."/>
            <person name="Dubow M.S."/>
            <person name="Barras F."/>
            <person name="Barbe V."/>
            <person name="Weissenbach J."/>
            <person name="Mihalcescu I."/>
            <person name="Vermeglio A."/>
            <person name="Achouak W."/>
            <person name="Heulin T."/>
        </authorList>
    </citation>
    <scope>NUCLEOTIDE SEQUENCE [LARGE SCALE GENOMIC DNA]</scope>
    <source>
        <strain evidence="3">ATCC BAA-407 / DSM 14655 / LMG 21543 / TTB310</strain>
    </source>
</reference>
<dbReference type="Proteomes" id="UP000008385">
    <property type="component" value="Chromosome"/>
</dbReference>
<dbReference type="AlphaFoldDB" id="F5XXN4"/>
<protein>
    <recommendedName>
        <fullName evidence="1">NADP-dependent oxidoreductase domain-containing protein</fullName>
    </recommendedName>
</protein>
<dbReference type="PANTHER" id="PTHR43147">
    <property type="entry name" value="PROTEIN TAS"/>
    <property type="match status" value="1"/>
</dbReference>
<evidence type="ECO:0000259" key="1">
    <source>
        <dbReference type="Pfam" id="PF00248"/>
    </source>
</evidence>
<proteinExistence type="predicted"/>
<accession>F5XXN4</accession>
<dbReference type="SUPFAM" id="SSF51430">
    <property type="entry name" value="NAD(P)-linked oxidoreductase"/>
    <property type="match status" value="1"/>
</dbReference>
<organism evidence="2 3">
    <name type="scientific">Ramlibacter tataouinensis (strain ATCC BAA-407 / DSM 14655 / LMG 21543 / TTB310)</name>
    <dbReference type="NCBI Taxonomy" id="365046"/>
    <lineage>
        <taxon>Bacteria</taxon>
        <taxon>Pseudomonadati</taxon>
        <taxon>Pseudomonadota</taxon>
        <taxon>Betaproteobacteria</taxon>
        <taxon>Burkholderiales</taxon>
        <taxon>Comamonadaceae</taxon>
        <taxon>Ramlibacter</taxon>
    </lineage>
</organism>
<dbReference type="Gene3D" id="3.20.20.100">
    <property type="entry name" value="NADP-dependent oxidoreductase domain"/>
    <property type="match status" value="1"/>
</dbReference>
<dbReference type="eggNOG" id="COG0667">
    <property type="taxonomic scope" value="Bacteria"/>
</dbReference>
<reference evidence="3" key="1">
    <citation type="submission" date="2006-01" db="EMBL/GenBank/DDBJ databases">
        <title>Genome of the cyst-dividing bacterium Ramlibacter tataouinensis.</title>
        <authorList>
            <person name="Barakat M."/>
            <person name="Ortet P."/>
            <person name="De Luca G."/>
            <person name="Jourlin-Castelli C."/>
            <person name="Ansaldi M."/>
            <person name="Py B."/>
            <person name="Fichant G."/>
            <person name="Coutinho P."/>
            <person name="Voulhoux R."/>
            <person name="Bastien O."/>
            <person name="Roy S."/>
            <person name="Marechal E."/>
            <person name="Henrissat B."/>
            <person name="Quentin Y."/>
            <person name="Noirot P."/>
            <person name="Filloux A."/>
            <person name="Mejean V."/>
            <person name="DuBow M."/>
            <person name="Barras F."/>
            <person name="Heulin T."/>
        </authorList>
    </citation>
    <scope>NUCLEOTIDE SEQUENCE [LARGE SCALE GENOMIC DNA]</scope>
    <source>
        <strain evidence="3">ATCC BAA-407 / DSM 14655 / LMG 21543 / TTB310</strain>
    </source>
</reference>
<dbReference type="PATRIC" id="fig|365046.3.peg.775"/>
<evidence type="ECO:0000313" key="2">
    <source>
        <dbReference type="EMBL" id="AEG91837.1"/>
    </source>
</evidence>
<dbReference type="EMBL" id="CP000245">
    <property type="protein sequence ID" value="AEG91837.1"/>
    <property type="molecule type" value="Genomic_DNA"/>
</dbReference>
<dbReference type="RefSeq" id="WP_013900070.1">
    <property type="nucleotide sequence ID" value="NC_015677.1"/>
</dbReference>
<dbReference type="PANTHER" id="PTHR43147:SF2">
    <property type="entry name" value="NADP-DEPENDENT OXIDOREDUCTASE DOMAIN-CONTAINING PROTEIN"/>
    <property type="match status" value="1"/>
</dbReference>